<evidence type="ECO:0000313" key="6">
    <source>
        <dbReference type="EMBL" id="NLQ17418.1"/>
    </source>
</evidence>
<accession>A0A847QW24</accession>
<dbReference type="SUPFAM" id="SSF74650">
    <property type="entry name" value="Galactose mutarotase-like"/>
    <property type="match status" value="1"/>
</dbReference>
<comment type="caution">
    <text evidence="6">The sequence shown here is derived from an EMBL/GenBank/DDBJ whole genome shotgun (WGS) entry which is preliminary data.</text>
</comment>
<evidence type="ECO:0000256" key="5">
    <source>
        <dbReference type="PIRSR" id="PIRSR016020-1"/>
    </source>
</evidence>
<dbReference type="AlphaFoldDB" id="A0A847QW24"/>
<dbReference type="EC" id="5.1.3.15" evidence="4"/>
<proteinExistence type="inferred from homology"/>
<name>A0A847QW24_9GAMM</name>
<dbReference type="InterPro" id="IPR014718">
    <property type="entry name" value="GH-type_carb-bd"/>
</dbReference>
<gene>
    <name evidence="6" type="ORF">HGG82_07235</name>
</gene>
<feature type="active site" evidence="5">
    <location>
        <position position="275"/>
    </location>
</feature>
<evidence type="ECO:0000256" key="3">
    <source>
        <dbReference type="ARBA" id="ARBA00023235"/>
    </source>
</evidence>
<dbReference type="RefSeq" id="WP_168824249.1">
    <property type="nucleotide sequence ID" value="NZ_CP073013.1"/>
</dbReference>
<dbReference type="InterPro" id="IPR008183">
    <property type="entry name" value="Aldose_1/G6P_1-epimerase"/>
</dbReference>
<dbReference type="Proteomes" id="UP000586067">
    <property type="component" value="Unassembled WGS sequence"/>
</dbReference>
<comment type="similarity">
    <text evidence="2 4">Belongs to the glucose-6-phosphate 1-epimerase family.</text>
</comment>
<evidence type="ECO:0000256" key="4">
    <source>
        <dbReference type="PIRNR" id="PIRNR016020"/>
    </source>
</evidence>
<dbReference type="PANTHER" id="PTHR11122">
    <property type="entry name" value="APOSPORY-ASSOCIATED PROTEIN C-RELATED"/>
    <property type="match status" value="1"/>
</dbReference>
<dbReference type="GO" id="GO:0030246">
    <property type="term" value="F:carbohydrate binding"/>
    <property type="evidence" value="ECO:0007669"/>
    <property type="project" value="UniProtKB-UniRule"/>
</dbReference>
<reference evidence="6 7" key="1">
    <citation type="submission" date="2020-04" db="EMBL/GenBank/DDBJ databases">
        <title>Marinomonas sp. M1K-6 isolated from the deep seawater of the Mariana Trench.</title>
        <authorList>
            <person name="Li Y."/>
        </authorList>
    </citation>
    <scope>NUCLEOTIDE SEQUENCE [LARGE SCALE GENOMIC DNA]</scope>
    <source>
        <strain evidence="6 7">M1K-6</strain>
    </source>
</reference>
<feature type="active site" evidence="5">
    <location>
        <position position="172"/>
    </location>
</feature>
<dbReference type="PIRSF" id="PIRSF016020">
    <property type="entry name" value="PHexose_mutarotase"/>
    <property type="match status" value="1"/>
</dbReference>
<keyword evidence="3 4" id="KW-0413">Isomerase</keyword>
<dbReference type="InterPro" id="IPR025532">
    <property type="entry name" value="G6P_1-epimerase"/>
</dbReference>
<dbReference type="Gene3D" id="2.70.98.10">
    <property type="match status" value="1"/>
</dbReference>
<keyword evidence="7" id="KW-1185">Reference proteome</keyword>
<protein>
    <recommendedName>
        <fullName evidence="4">Putative glucose-6-phosphate 1-epimerase</fullName>
        <ecNumber evidence="4">5.1.3.15</ecNumber>
    </recommendedName>
</protein>
<comment type="catalytic activity">
    <reaction evidence="1">
        <text>alpha-D-glucose 6-phosphate = beta-D-glucose 6-phosphate</text>
        <dbReference type="Rhea" id="RHEA:16249"/>
        <dbReference type="ChEBI" id="CHEBI:58225"/>
        <dbReference type="ChEBI" id="CHEBI:58247"/>
        <dbReference type="EC" id="5.1.3.15"/>
    </reaction>
</comment>
<sequence>MNGQLMKELEELGGEIHPASLKKCDEICIEQPGFSAVIALWGGHLKSFIPAGQEDLLFQSKNKGGEGRFGRRHFGVPVCWPWFGAHDVDADYPAHGLARYFRWEFIEAGRFKNGDVKIVIRLVSEDHPLIEEMWPFAFELRQVFRFSKKGFKINFSAANLSDKSMPVSEALHTYFHVSDNQSTEVHGLDDVTYVDKLDRASRHLQQGAVTPCDHMDRVYLSAPDTCEIRDVGLQRKLVIQTEGSNSTVLWNPGAEIAKQRTDMDDDDYRHFVCVEAANALSNVYEIPPGGIHQLKLKVKHKPLFDEGDEEE</sequence>
<dbReference type="GO" id="GO:0005975">
    <property type="term" value="P:carbohydrate metabolic process"/>
    <property type="evidence" value="ECO:0007669"/>
    <property type="project" value="InterPro"/>
</dbReference>
<dbReference type="Pfam" id="PF01263">
    <property type="entry name" value="Aldose_epim"/>
    <property type="match status" value="1"/>
</dbReference>
<dbReference type="EMBL" id="JABAEK010000005">
    <property type="protein sequence ID" value="NLQ17418.1"/>
    <property type="molecule type" value="Genomic_DNA"/>
</dbReference>
<evidence type="ECO:0000256" key="2">
    <source>
        <dbReference type="ARBA" id="ARBA00005866"/>
    </source>
</evidence>
<evidence type="ECO:0000256" key="1">
    <source>
        <dbReference type="ARBA" id="ARBA00001096"/>
    </source>
</evidence>
<dbReference type="PANTHER" id="PTHR11122:SF13">
    <property type="entry name" value="GLUCOSE-6-PHOSPHATE 1-EPIMERASE"/>
    <property type="match status" value="1"/>
</dbReference>
<organism evidence="6 7">
    <name type="scientific">Marinomonas profundi</name>
    <dbReference type="NCBI Taxonomy" id="2726122"/>
    <lineage>
        <taxon>Bacteria</taxon>
        <taxon>Pseudomonadati</taxon>
        <taxon>Pseudomonadota</taxon>
        <taxon>Gammaproteobacteria</taxon>
        <taxon>Oceanospirillales</taxon>
        <taxon>Oceanospirillaceae</taxon>
        <taxon>Marinomonas</taxon>
    </lineage>
</organism>
<dbReference type="CDD" id="cd09020">
    <property type="entry name" value="D-hex-6-P-epi_like"/>
    <property type="match status" value="1"/>
</dbReference>
<dbReference type="GO" id="GO:0047938">
    <property type="term" value="F:glucose-6-phosphate 1-epimerase activity"/>
    <property type="evidence" value="ECO:0007669"/>
    <property type="project" value="UniProtKB-UniRule"/>
</dbReference>
<evidence type="ECO:0000313" key="7">
    <source>
        <dbReference type="Proteomes" id="UP000586067"/>
    </source>
</evidence>
<dbReference type="InterPro" id="IPR011013">
    <property type="entry name" value="Gal_mutarotase_sf_dom"/>
</dbReference>